<dbReference type="PANTHER" id="PTHR30093:SF2">
    <property type="entry name" value="TYPE II SECRETION SYSTEM PROTEIN H"/>
    <property type="match status" value="1"/>
</dbReference>
<evidence type="ECO:0000313" key="3">
    <source>
        <dbReference type="EMBL" id="PQO38963.1"/>
    </source>
</evidence>
<dbReference type="Pfam" id="PF07963">
    <property type="entry name" value="N_methyl"/>
    <property type="match status" value="1"/>
</dbReference>
<evidence type="ECO:0000313" key="4">
    <source>
        <dbReference type="Proteomes" id="UP000240009"/>
    </source>
</evidence>
<dbReference type="Gene3D" id="3.30.700.10">
    <property type="entry name" value="Glycoprotein, Type 4 Pilin"/>
    <property type="match status" value="1"/>
</dbReference>
<keyword evidence="1" id="KW-0812">Transmembrane</keyword>
<feature type="domain" description="DUF1559" evidence="2">
    <location>
        <begin position="30"/>
        <end position="308"/>
    </location>
</feature>
<organism evidence="3 4">
    <name type="scientific">Blastopirellula marina</name>
    <dbReference type="NCBI Taxonomy" id="124"/>
    <lineage>
        <taxon>Bacteria</taxon>
        <taxon>Pseudomonadati</taxon>
        <taxon>Planctomycetota</taxon>
        <taxon>Planctomycetia</taxon>
        <taxon>Pirellulales</taxon>
        <taxon>Pirellulaceae</taxon>
        <taxon>Blastopirellula</taxon>
    </lineage>
</organism>
<gene>
    <name evidence="3" type="ORF">C5Y96_03565</name>
</gene>
<dbReference type="PANTHER" id="PTHR30093">
    <property type="entry name" value="GENERAL SECRETION PATHWAY PROTEIN G"/>
    <property type="match status" value="1"/>
</dbReference>
<dbReference type="AlphaFoldDB" id="A0A2S8G3H2"/>
<evidence type="ECO:0000256" key="1">
    <source>
        <dbReference type="SAM" id="Phobius"/>
    </source>
</evidence>
<evidence type="ECO:0000259" key="2">
    <source>
        <dbReference type="Pfam" id="PF07596"/>
    </source>
</evidence>
<comment type="caution">
    <text evidence="3">The sequence shown here is derived from an EMBL/GenBank/DDBJ whole genome shotgun (WGS) entry which is preliminary data.</text>
</comment>
<reference evidence="3 4" key="1">
    <citation type="submission" date="2018-02" db="EMBL/GenBank/DDBJ databases">
        <title>Comparative genomes isolates from brazilian mangrove.</title>
        <authorList>
            <person name="Araujo J.E."/>
            <person name="Taketani R.G."/>
            <person name="Silva M.C.P."/>
            <person name="Loureco M.V."/>
            <person name="Andreote F.D."/>
        </authorList>
    </citation>
    <scope>NUCLEOTIDE SEQUENCE [LARGE SCALE GENOMIC DNA]</scope>
    <source>
        <strain evidence="3 4">HEX-2 MGV</strain>
    </source>
</reference>
<dbReference type="InterPro" id="IPR012902">
    <property type="entry name" value="N_methyl_site"/>
</dbReference>
<feature type="transmembrane region" description="Helical" evidence="1">
    <location>
        <begin position="6"/>
        <end position="29"/>
    </location>
</feature>
<keyword evidence="1" id="KW-0472">Membrane</keyword>
<dbReference type="Proteomes" id="UP000240009">
    <property type="component" value="Unassembled WGS sequence"/>
</dbReference>
<dbReference type="Pfam" id="PF07596">
    <property type="entry name" value="SBP_bac_10"/>
    <property type="match status" value="1"/>
</dbReference>
<accession>A0A2S8G3H2</accession>
<dbReference type="SUPFAM" id="SSF54523">
    <property type="entry name" value="Pili subunits"/>
    <property type="match status" value="1"/>
</dbReference>
<dbReference type="InterPro" id="IPR045584">
    <property type="entry name" value="Pilin-like"/>
</dbReference>
<dbReference type="NCBIfam" id="TIGR02532">
    <property type="entry name" value="IV_pilin_GFxxxE"/>
    <property type="match status" value="1"/>
</dbReference>
<dbReference type="InterPro" id="IPR011453">
    <property type="entry name" value="DUF1559"/>
</dbReference>
<dbReference type="OrthoDB" id="280382at2"/>
<dbReference type="PROSITE" id="PS00409">
    <property type="entry name" value="PROKAR_NTER_METHYL"/>
    <property type="match status" value="1"/>
</dbReference>
<dbReference type="RefSeq" id="WP_105350162.1">
    <property type="nucleotide sequence ID" value="NZ_PUIA01000016.1"/>
</dbReference>
<proteinExistence type="predicted"/>
<sequence length="329" mass="35605">MKTRGFTLVELLVVIAIIGVLIALLLPAVQQAREAARRMSCSNNLKQIGLGLHNYHDTFGEMPPCSVAPEDGDPAGGGHGPTGWVFLLPFIEQSSLHDRISQTSNNFNRNFWLGSGNAAPIRDAVHELSVEAYWCPSSPLARFKAQNSRQIQQIDYVFVAGANNHSRRDRAAESNSHFSDGGVFRQQLGVSFRDITDGTSNTFCIGEQSGFTKSGTNTTFDARAHANSGWYMGSKNYTRPSGADNSWGSGGEDDRCYNVTTIRQGINTKVIGGNWAKATRCNTPVQSAHPGGSLVIVSDASVRFIPETASLSVVKNLANRDDGNPVQFP</sequence>
<dbReference type="EMBL" id="PUIA01000016">
    <property type="protein sequence ID" value="PQO38963.1"/>
    <property type="molecule type" value="Genomic_DNA"/>
</dbReference>
<name>A0A2S8G3H2_9BACT</name>
<keyword evidence="1" id="KW-1133">Transmembrane helix</keyword>
<protein>
    <submittedName>
        <fullName evidence="3">Prepilin-type cleavage/methylation domain-containing protein</fullName>
    </submittedName>
</protein>